<dbReference type="PANTHER" id="PTHR11669">
    <property type="entry name" value="REPLICATION FACTOR C / DNA POLYMERASE III GAMMA-TAU SUBUNIT"/>
    <property type="match status" value="1"/>
</dbReference>
<dbReference type="PANTHER" id="PTHR11669:SF0">
    <property type="entry name" value="PROTEIN STICHEL-LIKE 2"/>
    <property type="match status" value="1"/>
</dbReference>
<evidence type="ECO:0000256" key="1">
    <source>
        <dbReference type="ARBA" id="ARBA00006360"/>
    </source>
</evidence>
<dbReference type="EC" id="2.7.7.7" evidence="2"/>
<dbReference type="Pfam" id="PF22608">
    <property type="entry name" value="DNAX_ATPase_lid"/>
    <property type="match status" value="1"/>
</dbReference>
<dbReference type="Gene3D" id="3.30.300.180">
    <property type="match status" value="1"/>
</dbReference>
<evidence type="ECO:0000256" key="4">
    <source>
        <dbReference type="ARBA" id="ARBA00022695"/>
    </source>
</evidence>
<evidence type="ECO:0000256" key="5">
    <source>
        <dbReference type="ARBA" id="ARBA00022705"/>
    </source>
</evidence>
<dbReference type="Gene3D" id="3.40.50.300">
    <property type="entry name" value="P-loop containing nucleotide triphosphate hydrolases"/>
    <property type="match status" value="1"/>
</dbReference>
<dbReference type="InterPro" id="IPR008921">
    <property type="entry name" value="DNA_pol3_clamp-load_cplx_C"/>
</dbReference>
<dbReference type="PRINTS" id="PR01217">
    <property type="entry name" value="PRICHEXTENSN"/>
</dbReference>
<dbReference type="Proteomes" id="UP000681035">
    <property type="component" value="Chromosome"/>
</dbReference>
<dbReference type="GO" id="GO:0006261">
    <property type="term" value="P:DNA-templated DNA replication"/>
    <property type="evidence" value="ECO:0007669"/>
    <property type="project" value="TreeGrafter"/>
</dbReference>
<dbReference type="SUPFAM" id="SSF48019">
    <property type="entry name" value="post-AAA+ oligomerization domain-like"/>
    <property type="match status" value="1"/>
</dbReference>
<dbReference type="FunFam" id="3.40.50.300:FF:000014">
    <property type="entry name" value="DNA polymerase III subunit gamma/tau"/>
    <property type="match status" value="1"/>
</dbReference>
<feature type="region of interest" description="Disordered" evidence="12">
    <location>
        <begin position="384"/>
        <end position="479"/>
    </location>
</feature>
<feature type="compositionally biased region" description="Low complexity" evidence="12">
    <location>
        <begin position="391"/>
        <end position="405"/>
    </location>
</feature>
<dbReference type="NCBIfam" id="TIGR02397">
    <property type="entry name" value="dnaX_nterm"/>
    <property type="match status" value="1"/>
</dbReference>
<feature type="compositionally biased region" description="Basic and acidic residues" evidence="12">
    <location>
        <begin position="406"/>
        <end position="423"/>
    </location>
</feature>
<keyword evidence="4" id="KW-0548">Nucleotidyltransferase</keyword>
<dbReference type="InterPro" id="IPR003593">
    <property type="entry name" value="AAA+_ATPase"/>
</dbReference>
<dbReference type="InterPro" id="IPR012763">
    <property type="entry name" value="DNA_pol_III_sug/sutau_N"/>
</dbReference>
<evidence type="ECO:0000256" key="3">
    <source>
        <dbReference type="ARBA" id="ARBA00022679"/>
    </source>
</evidence>
<dbReference type="GO" id="GO:0005524">
    <property type="term" value="F:ATP binding"/>
    <property type="evidence" value="ECO:0007669"/>
    <property type="project" value="UniProtKB-KW"/>
</dbReference>
<evidence type="ECO:0000256" key="7">
    <source>
        <dbReference type="ARBA" id="ARBA00022741"/>
    </source>
</evidence>
<evidence type="ECO:0000313" key="14">
    <source>
        <dbReference type="EMBL" id="BCK82538.1"/>
    </source>
</evidence>
<dbReference type="SUPFAM" id="SSF52540">
    <property type="entry name" value="P-loop containing nucleoside triphosphate hydrolases"/>
    <property type="match status" value="1"/>
</dbReference>
<name>A0A810Q2H6_9FIRM</name>
<evidence type="ECO:0000313" key="15">
    <source>
        <dbReference type="Proteomes" id="UP000681035"/>
    </source>
</evidence>
<evidence type="ECO:0000256" key="2">
    <source>
        <dbReference type="ARBA" id="ARBA00012417"/>
    </source>
</evidence>
<feature type="compositionally biased region" description="Pro residues" evidence="12">
    <location>
        <begin position="562"/>
        <end position="579"/>
    </location>
</feature>
<dbReference type="InterPro" id="IPR022754">
    <property type="entry name" value="DNA_pol_III_gamma-3"/>
</dbReference>
<dbReference type="AlphaFoldDB" id="A0A810Q2H6"/>
<dbReference type="InterPro" id="IPR045085">
    <property type="entry name" value="HLD_clamp_pol_III_gamma_tau"/>
</dbReference>
<accession>A0A810Q2H6</accession>
<dbReference type="GO" id="GO:0003887">
    <property type="term" value="F:DNA-directed DNA polymerase activity"/>
    <property type="evidence" value="ECO:0007669"/>
    <property type="project" value="UniProtKB-KW"/>
</dbReference>
<comment type="similarity">
    <text evidence="1">Belongs to the DnaX/STICHEL family.</text>
</comment>
<keyword evidence="7" id="KW-0547">Nucleotide-binding</keyword>
<dbReference type="InterPro" id="IPR027417">
    <property type="entry name" value="P-loop_NTPase"/>
</dbReference>
<dbReference type="NCBIfam" id="NF004046">
    <property type="entry name" value="PRK05563.1"/>
    <property type="match status" value="1"/>
</dbReference>
<dbReference type="Gene3D" id="1.20.272.10">
    <property type="match status" value="1"/>
</dbReference>
<dbReference type="Gene3D" id="1.10.8.60">
    <property type="match status" value="1"/>
</dbReference>
<reference evidence="14" key="1">
    <citation type="submission" date="2020-09" db="EMBL/GenBank/DDBJ databases">
        <title>New species isolated from human feces.</title>
        <authorList>
            <person name="Kitahara M."/>
            <person name="Shigeno Y."/>
            <person name="Shime M."/>
            <person name="Matsumoto Y."/>
            <person name="Nakamura S."/>
            <person name="Motooka D."/>
            <person name="Fukuoka S."/>
            <person name="Nishikawa H."/>
            <person name="Benno Y."/>
        </authorList>
    </citation>
    <scope>NUCLEOTIDE SEQUENCE</scope>
    <source>
        <strain evidence="14">MM50</strain>
    </source>
</reference>
<feature type="domain" description="AAA+ ATPase" evidence="13">
    <location>
        <begin position="36"/>
        <end position="178"/>
    </location>
</feature>
<protein>
    <recommendedName>
        <fullName evidence="2">DNA-directed DNA polymerase</fullName>
        <ecNumber evidence="2">2.7.7.7</ecNumber>
    </recommendedName>
</protein>
<dbReference type="SMART" id="SM00382">
    <property type="entry name" value="AAA"/>
    <property type="match status" value="1"/>
</dbReference>
<keyword evidence="3" id="KW-0808">Transferase</keyword>
<feature type="compositionally biased region" description="Basic and acidic residues" evidence="12">
    <location>
        <begin position="438"/>
        <end position="452"/>
    </location>
</feature>
<evidence type="ECO:0000256" key="9">
    <source>
        <dbReference type="ARBA" id="ARBA00022840"/>
    </source>
</evidence>
<dbReference type="Pfam" id="PF13177">
    <property type="entry name" value="DNA_pol3_delta2"/>
    <property type="match status" value="1"/>
</dbReference>
<keyword evidence="10" id="KW-0239">DNA-directed DNA polymerase</keyword>
<comment type="catalytic activity">
    <reaction evidence="11">
        <text>DNA(n) + a 2'-deoxyribonucleoside 5'-triphosphate = DNA(n+1) + diphosphate</text>
        <dbReference type="Rhea" id="RHEA:22508"/>
        <dbReference type="Rhea" id="RHEA-COMP:17339"/>
        <dbReference type="Rhea" id="RHEA-COMP:17340"/>
        <dbReference type="ChEBI" id="CHEBI:33019"/>
        <dbReference type="ChEBI" id="CHEBI:61560"/>
        <dbReference type="ChEBI" id="CHEBI:173112"/>
        <dbReference type="EC" id="2.7.7.7"/>
    </reaction>
</comment>
<keyword evidence="6" id="KW-0479">Metal-binding</keyword>
<keyword evidence="8" id="KW-0862">Zinc</keyword>
<organism evidence="14 15">
    <name type="scientific">Vescimonas coprocola</name>
    <dbReference type="NCBI Taxonomy" id="2714355"/>
    <lineage>
        <taxon>Bacteria</taxon>
        <taxon>Bacillati</taxon>
        <taxon>Bacillota</taxon>
        <taxon>Clostridia</taxon>
        <taxon>Eubacteriales</taxon>
        <taxon>Oscillospiraceae</taxon>
        <taxon>Vescimonas</taxon>
    </lineage>
</organism>
<dbReference type="GO" id="GO:0009360">
    <property type="term" value="C:DNA polymerase III complex"/>
    <property type="evidence" value="ECO:0007669"/>
    <property type="project" value="InterPro"/>
</dbReference>
<dbReference type="EMBL" id="AP023418">
    <property type="protein sequence ID" value="BCK82538.1"/>
    <property type="molecule type" value="Genomic_DNA"/>
</dbReference>
<gene>
    <name evidence="14" type="ORF">MM50RIKEN_23010</name>
</gene>
<evidence type="ECO:0000256" key="8">
    <source>
        <dbReference type="ARBA" id="ARBA00022833"/>
    </source>
</evidence>
<feature type="compositionally biased region" description="Pro residues" evidence="12">
    <location>
        <begin position="588"/>
        <end position="603"/>
    </location>
</feature>
<dbReference type="Pfam" id="PF12169">
    <property type="entry name" value="DNA_pol3_gamma3"/>
    <property type="match status" value="1"/>
</dbReference>
<dbReference type="RefSeq" id="WP_213541101.1">
    <property type="nucleotide sequence ID" value="NZ_AP023418.1"/>
</dbReference>
<proteinExistence type="inferred from homology"/>
<keyword evidence="15" id="KW-1185">Reference proteome</keyword>
<evidence type="ECO:0000256" key="6">
    <source>
        <dbReference type="ARBA" id="ARBA00022723"/>
    </source>
</evidence>
<evidence type="ECO:0000256" key="10">
    <source>
        <dbReference type="ARBA" id="ARBA00022932"/>
    </source>
</evidence>
<keyword evidence="9" id="KW-0067">ATP-binding</keyword>
<feature type="region of interest" description="Disordered" evidence="12">
    <location>
        <begin position="555"/>
        <end position="650"/>
    </location>
</feature>
<dbReference type="InterPro" id="IPR038454">
    <property type="entry name" value="DnaA_N_sf"/>
</dbReference>
<evidence type="ECO:0000256" key="12">
    <source>
        <dbReference type="SAM" id="MobiDB-lite"/>
    </source>
</evidence>
<keyword evidence="5" id="KW-0235">DNA replication</keyword>
<dbReference type="GO" id="GO:0003677">
    <property type="term" value="F:DNA binding"/>
    <property type="evidence" value="ECO:0007669"/>
    <property type="project" value="InterPro"/>
</dbReference>
<sequence length="650" mass="71200">MYQALYRKWRPKVFSEVVGQEHITDTLRRQVAEGHTAHAYLFTGTRGTGKTTCARILAKAVNCLSPVDGEPCGRCEACRAVDAGTTLDITELDAASNNGVDQVRALREEAVYTPAVLKKRVYIIDEVHMLSTPAFNALLKILEEPPEHLMFILATTELHKVPATILSRCQRFSFKRILPRDMERQLLHIAQAEKIDLTPDGAEILSRMAGGALRDALSLLDQCRVAEGQLTSRAVLDVLGLAGSVQTQQMMRCILDRRTPDALLLLDQLYRSGKDVSALLGELSDLAREMTILKAAPEGGSALLSGLYDTKTLTGLSENISMQRLLYLTETLQGTRAALPDSFQPRTDVELCLLRLCDESLCGDLTALSARLDRVEELLKKGVPARRERPAAQPAAERPAAPESRTSADSESRPAAAEKRPPAPEEVPWEEPPLPDEPAGRERVFDIPEEPQRSSAPKPTHRVPRRSAPADPAPSAPVGDSRLWTQLLDQFKGRLPVNHRVFLNMASGTVEGDCLTVHCRNDFVRDSLNNRTVLAVLEEVTSAAVGSPVRVMLTVGGETPSAPRPAPKPPRPAPEPAPAPEKERPPLPEEPPLPAEPSRPPEPIAEEERPPLPEEPSAQEENAPPWEGGSKDRLEELIGPGSQLEHFKIK</sequence>
<dbReference type="KEGG" id="vcop:MM50RIKEN_23010"/>
<dbReference type="GO" id="GO:0046872">
    <property type="term" value="F:metal ion binding"/>
    <property type="evidence" value="ECO:0007669"/>
    <property type="project" value="UniProtKB-KW"/>
</dbReference>
<evidence type="ECO:0000259" key="13">
    <source>
        <dbReference type="SMART" id="SM00382"/>
    </source>
</evidence>
<dbReference type="InterPro" id="IPR050238">
    <property type="entry name" value="DNA_Rep/Repair_Clamp_Loader"/>
</dbReference>
<evidence type="ECO:0000256" key="11">
    <source>
        <dbReference type="ARBA" id="ARBA00049244"/>
    </source>
</evidence>